<dbReference type="GO" id="GO:0005829">
    <property type="term" value="C:cytosol"/>
    <property type="evidence" value="ECO:0007669"/>
    <property type="project" value="TreeGrafter"/>
</dbReference>
<dbReference type="GO" id="GO:0005975">
    <property type="term" value="P:carbohydrate metabolic process"/>
    <property type="evidence" value="ECO:0007669"/>
    <property type="project" value="InterPro"/>
</dbReference>
<feature type="binding site" evidence="10">
    <location>
        <position position="9"/>
    </location>
    <ligand>
        <name>Mg(2+)</name>
        <dbReference type="ChEBI" id="CHEBI:18420"/>
    </ligand>
</feature>
<dbReference type="PANTHER" id="PTHR43434:SF1">
    <property type="entry name" value="PHOSPHOGLYCOLATE PHOSPHATASE"/>
    <property type="match status" value="1"/>
</dbReference>
<dbReference type="Proteomes" id="UP000288071">
    <property type="component" value="Unassembled WGS sequence"/>
</dbReference>
<comment type="catalytic activity">
    <reaction evidence="1 10">
        <text>2-phosphoglycolate + H2O = glycolate + phosphate</text>
        <dbReference type="Rhea" id="RHEA:14369"/>
        <dbReference type="ChEBI" id="CHEBI:15377"/>
        <dbReference type="ChEBI" id="CHEBI:29805"/>
        <dbReference type="ChEBI" id="CHEBI:43474"/>
        <dbReference type="ChEBI" id="CHEBI:58033"/>
        <dbReference type="EC" id="3.1.3.18"/>
    </reaction>
</comment>
<evidence type="ECO:0000256" key="8">
    <source>
        <dbReference type="ARBA" id="ARBA00022842"/>
    </source>
</evidence>
<dbReference type="EMBL" id="SAVA01000012">
    <property type="protein sequence ID" value="RWR49282.1"/>
    <property type="molecule type" value="Genomic_DNA"/>
</dbReference>
<dbReference type="GO" id="GO:0046295">
    <property type="term" value="P:glycolate biosynthetic process"/>
    <property type="evidence" value="ECO:0007669"/>
    <property type="project" value="UniProtKB-UniRule"/>
</dbReference>
<dbReference type="GO" id="GO:0046872">
    <property type="term" value="F:metal ion binding"/>
    <property type="evidence" value="ECO:0007669"/>
    <property type="project" value="UniProtKB-KW"/>
</dbReference>
<keyword evidence="7 10" id="KW-0378">Hydrolase</keyword>
<dbReference type="InterPro" id="IPR036412">
    <property type="entry name" value="HAD-like_sf"/>
</dbReference>
<dbReference type="UniPathway" id="UPA00865">
    <property type="reaction ID" value="UER00834"/>
</dbReference>
<keyword evidence="12" id="KW-1185">Reference proteome</keyword>
<comment type="pathway">
    <text evidence="3 10">Organic acid metabolism; glycolate biosynthesis; glycolate from 2-phosphoglycolate: step 1/1.</text>
</comment>
<dbReference type="SFLD" id="SFLDS00003">
    <property type="entry name" value="Haloacid_Dehalogenase"/>
    <property type="match status" value="1"/>
</dbReference>
<evidence type="ECO:0000256" key="4">
    <source>
        <dbReference type="ARBA" id="ARBA00006171"/>
    </source>
</evidence>
<feature type="active site" description="Nucleophile" evidence="10">
    <location>
        <position position="9"/>
    </location>
</feature>
<dbReference type="EC" id="3.1.3.18" evidence="5 10"/>
<evidence type="ECO:0000256" key="3">
    <source>
        <dbReference type="ARBA" id="ARBA00004818"/>
    </source>
</evidence>
<dbReference type="NCBIfam" id="TIGR01449">
    <property type="entry name" value="PGP_bact"/>
    <property type="match status" value="1"/>
</dbReference>
<dbReference type="Gene3D" id="3.40.50.1000">
    <property type="entry name" value="HAD superfamily/HAD-like"/>
    <property type="match status" value="1"/>
</dbReference>
<evidence type="ECO:0000256" key="6">
    <source>
        <dbReference type="ARBA" id="ARBA00022723"/>
    </source>
</evidence>
<reference evidence="12" key="2">
    <citation type="submission" date="2019-01" db="EMBL/GenBank/DDBJ databases">
        <title>Sinorhodobacter populi sp. nov. isolated from the symptomatic bark tissue of Populus euramericana canker.</title>
        <authorList>
            <person name="Li Y."/>
        </authorList>
    </citation>
    <scope>NUCLEOTIDE SEQUENCE [LARGE SCALE GENOMIC DNA]</scope>
    <source>
        <strain evidence="12">CGMCC 1.12963</strain>
    </source>
</reference>
<accession>A0A3S3PCU2</accession>
<gene>
    <name evidence="11" type="primary">gph</name>
    <name evidence="11" type="ORF">EOW66_17290</name>
</gene>
<evidence type="ECO:0000256" key="5">
    <source>
        <dbReference type="ARBA" id="ARBA00013078"/>
    </source>
</evidence>
<comment type="similarity">
    <text evidence="4 10">Belongs to the HAD-like hydrolase superfamily. CbbY/CbbZ/Gph/YieH family.</text>
</comment>
<evidence type="ECO:0000313" key="11">
    <source>
        <dbReference type="EMBL" id="RWR49282.1"/>
    </source>
</evidence>
<dbReference type="Pfam" id="PF13419">
    <property type="entry name" value="HAD_2"/>
    <property type="match status" value="1"/>
</dbReference>
<evidence type="ECO:0000313" key="12">
    <source>
        <dbReference type="Proteomes" id="UP000288071"/>
    </source>
</evidence>
<organism evidence="11 12">
    <name type="scientific">Paenirhodobacter huangdaonensis</name>
    <dbReference type="NCBI Taxonomy" id="2501515"/>
    <lineage>
        <taxon>Bacteria</taxon>
        <taxon>Pseudomonadati</taxon>
        <taxon>Pseudomonadota</taxon>
        <taxon>Alphaproteobacteria</taxon>
        <taxon>Rhodobacterales</taxon>
        <taxon>Rhodobacter group</taxon>
        <taxon>Paenirhodobacter</taxon>
    </lineage>
</organism>
<feature type="binding site" evidence="10">
    <location>
        <position position="168"/>
    </location>
    <ligand>
        <name>Mg(2+)</name>
        <dbReference type="ChEBI" id="CHEBI:18420"/>
    </ligand>
</feature>
<dbReference type="RefSeq" id="WP_128157564.1">
    <property type="nucleotide sequence ID" value="NZ_JBHSOM010000012.1"/>
</dbReference>
<dbReference type="HAMAP" id="MF_00495">
    <property type="entry name" value="GPH_hydrolase_bact"/>
    <property type="match status" value="1"/>
</dbReference>
<sequence>MTLPALIFDLDGTLIDSVPDIHAASNEVLVENGFAPLTLMQVRSFIGRGVPHLVHCLLEASGAGGDELLQARLTADFIARYEGAVGLTALFPGVREALAGFRDLGHPLAICTNKPLAPTAAVLRHFEIAPLFATIIGGDSLPARKPDPAPLLKAHQMLGGGRALYVGDSEVDAETAERAGLPFLLFTEGYRKAPVSALPHAIAFSDFAMLPGIVAHWPWEADLASP</sequence>
<dbReference type="GO" id="GO:0008967">
    <property type="term" value="F:phosphoglycolate phosphatase activity"/>
    <property type="evidence" value="ECO:0007669"/>
    <property type="project" value="UniProtKB-UniRule"/>
</dbReference>
<dbReference type="InterPro" id="IPR023214">
    <property type="entry name" value="HAD_sf"/>
</dbReference>
<evidence type="ECO:0000256" key="2">
    <source>
        <dbReference type="ARBA" id="ARBA00001946"/>
    </source>
</evidence>
<comment type="caution">
    <text evidence="11">The sequence shown here is derived from an EMBL/GenBank/DDBJ whole genome shotgun (WGS) entry which is preliminary data.</text>
</comment>
<keyword evidence="6 10" id="KW-0479">Metal-binding</keyword>
<protein>
    <recommendedName>
        <fullName evidence="5 10">Phosphoglycolate phosphatase</fullName>
        <shortName evidence="10">PGP</shortName>
        <shortName evidence="10">PGPase</shortName>
        <ecNumber evidence="5 10">3.1.3.18</ecNumber>
    </recommendedName>
</protein>
<evidence type="ECO:0000256" key="7">
    <source>
        <dbReference type="ARBA" id="ARBA00022801"/>
    </source>
</evidence>
<dbReference type="InterPro" id="IPR041492">
    <property type="entry name" value="HAD_2"/>
</dbReference>
<dbReference type="SFLD" id="SFLDG01129">
    <property type="entry name" value="C1.5:_HAD__Beta-PGM__Phosphata"/>
    <property type="match status" value="1"/>
</dbReference>
<feature type="binding site" evidence="10">
    <location>
        <position position="11"/>
    </location>
    <ligand>
        <name>Mg(2+)</name>
        <dbReference type="ChEBI" id="CHEBI:18420"/>
    </ligand>
</feature>
<dbReference type="InterPro" id="IPR037512">
    <property type="entry name" value="PGPase_prok"/>
</dbReference>
<dbReference type="CDD" id="cd07512">
    <property type="entry name" value="HAD_PGPase"/>
    <property type="match status" value="1"/>
</dbReference>
<dbReference type="InterPro" id="IPR006439">
    <property type="entry name" value="HAD-SF_hydro_IA"/>
</dbReference>
<dbReference type="PANTHER" id="PTHR43434">
    <property type="entry name" value="PHOSPHOGLYCOLATE PHOSPHATASE"/>
    <property type="match status" value="1"/>
</dbReference>
<evidence type="ECO:0000256" key="10">
    <source>
        <dbReference type="HAMAP-Rule" id="MF_00495"/>
    </source>
</evidence>
<evidence type="ECO:0000256" key="9">
    <source>
        <dbReference type="ARBA" id="ARBA00023277"/>
    </source>
</evidence>
<dbReference type="SUPFAM" id="SSF56784">
    <property type="entry name" value="HAD-like"/>
    <property type="match status" value="1"/>
</dbReference>
<dbReference type="GO" id="GO:0006281">
    <property type="term" value="P:DNA repair"/>
    <property type="evidence" value="ECO:0007669"/>
    <property type="project" value="TreeGrafter"/>
</dbReference>
<comment type="cofactor">
    <cofactor evidence="2 10">
        <name>Mg(2+)</name>
        <dbReference type="ChEBI" id="CHEBI:18420"/>
    </cofactor>
</comment>
<name>A0A3S3PCU2_9RHOB</name>
<dbReference type="NCBIfam" id="TIGR01549">
    <property type="entry name" value="HAD-SF-IA-v1"/>
    <property type="match status" value="1"/>
</dbReference>
<dbReference type="InterPro" id="IPR050155">
    <property type="entry name" value="HAD-like_hydrolase_sf"/>
</dbReference>
<dbReference type="AlphaFoldDB" id="A0A3S3PCU2"/>
<dbReference type="Gene3D" id="1.10.150.240">
    <property type="entry name" value="Putative phosphatase, domain 2"/>
    <property type="match status" value="1"/>
</dbReference>
<dbReference type="InterPro" id="IPR023198">
    <property type="entry name" value="PGP-like_dom2"/>
</dbReference>
<dbReference type="PRINTS" id="PR00413">
    <property type="entry name" value="HADHALOGNASE"/>
</dbReference>
<evidence type="ECO:0000256" key="1">
    <source>
        <dbReference type="ARBA" id="ARBA00000830"/>
    </source>
</evidence>
<reference evidence="11 12" key="1">
    <citation type="submission" date="2019-01" db="EMBL/GenBank/DDBJ databases">
        <title>Sinorhodobacter populi sp. nov. isolated from the symptomatic bark tissue of Populus euramericana canker.</title>
        <authorList>
            <person name="Xu G."/>
        </authorList>
    </citation>
    <scope>NUCLEOTIDE SEQUENCE [LARGE SCALE GENOMIC DNA]</scope>
    <source>
        <strain evidence="11 12">CGMCC 1.12963</strain>
    </source>
</reference>
<proteinExistence type="inferred from homology"/>
<comment type="function">
    <text evidence="10">Specifically catalyzes the dephosphorylation of 2-phosphoglycolate. Is involved in the dissimilation of the intracellular 2-phosphoglycolate formed during the DNA repair of 3'-phosphoglycolate ends, a major class of DNA lesions induced by oxidative stress.</text>
</comment>
<keyword evidence="8 10" id="KW-0460">Magnesium</keyword>
<keyword evidence="9 10" id="KW-0119">Carbohydrate metabolism</keyword>